<keyword evidence="3" id="KW-1185">Reference proteome</keyword>
<comment type="caution">
    <text evidence="2">The sequence shown here is derived from an EMBL/GenBank/DDBJ whole genome shotgun (WGS) entry which is preliminary data.</text>
</comment>
<dbReference type="AlphaFoldDB" id="A0AA36DUL0"/>
<name>A0AA36DUL0_CYLNA</name>
<accession>A0AA36DUL0</accession>
<dbReference type="EMBL" id="CATQJL010000112">
    <property type="protein sequence ID" value="CAJ0593362.1"/>
    <property type="molecule type" value="Genomic_DNA"/>
</dbReference>
<reference evidence="2" key="1">
    <citation type="submission" date="2023-07" db="EMBL/GenBank/DDBJ databases">
        <authorList>
            <consortium name="CYATHOMIX"/>
        </authorList>
    </citation>
    <scope>NUCLEOTIDE SEQUENCE</scope>
    <source>
        <strain evidence="2">N/A</strain>
    </source>
</reference>
<proteinExistence type="predicted"/>
<gene>
    <name evidence="2" type="ORF">CYNAS_LOCUS5345</name>
</gene>
<organism evidence="2 3">
    <name type="scientific">Cylicocyclus nassatus</name>
    <name type="common">Nematode worm</name>
    <dbReference type="NCBI Taxonomy" id="53992"/>
    <lineage>
        <taxon>Eukaryota</taxon>
        <taxon>Metazoa</taxon>
        <taxon>Ecdysozoa</taxon>
        <taxon>Nematoda</taxon>
        <taxon>Chromadorea</taxon>
        <taxon>Rhabditida</taxon>
        <taxon>Rhabditina</taxon>
        <taxon>Rhabditomorpha</taxon>
        <taxon>Strongyloidea</taxon>
        <taxon>Strongylidae</taxon>
        <taxon>Cylicocyclus</taxon>
    </lineage>
</organism>
<feature type="signal peptide" evidence="1">
    <location>
        <begin position="1"/>
        <end position="34"/>
    </location>
</feature>
<evidence type="ECO:0000313" key="2">
    <source>
        <dbReference type="EMBL" id="CAJ0593362.1"/>
    </source>
</evidence>
<sequence length="128" mass="14965">MFNFGGIKRGITRREYRMLAILTALVILPVPDYAQRPTGVCRCEGFTPNDTDREDVKRAIGDFLGFRWPMRKMVPQYNCSLEKMALTARYPQIKHFYPLDFWSGDFKITAAFVEGAMWFDFKVRSYVC</sequence>
<dbReference type="Proteomes" id="UP001176961">
    <property type="component" value="Unassembled WGS sequence"/>
</dbReference>
<protein>
    <submittedName>
        <fullName evidence="2">Uncharacterized protein</fullName>
    </submittedName>
</protein>
<keyword evidence="1" id="KW-0732">Signal</keyword>
<feature type="chain" id="PRO_5041303763" evidence="1">
    <location>
        <begin position="35"/>
        <end position="128"/>
    </location>
</feature>
<evidence type="ECO:0000313" key="3">
    <source>
        <dbReference type="Proteomes" id="UP001176961"/>
    </source>
</evidence>
<evidence type="ECO:0000256" key="1">
    <source>
        <dbReference type="SAM" id="SignalP"/>
    </source>
</evidence>